<feature type="region of interest" description="Disordered" evidence="1">
    <location>
        <begin position="1"/>
        <end position="22"/>
    </location>
</feature>
<feature type="region of interest" description="Disordered" evidence="1">
    <location>
        <begin position="53"/>
        <end position="98"/>
    </location>
</feature>
<sequence length="311" mass="34608">MGRPLFSHQYQTPAVRVEPEQPPTYEKWTYWNAFDPDSDEFFESEDAVYEAFVDPSQLPLQDQEDGRVSRSHSPPLAVLRDDSVSPASSSGRGTPMDDVQTVSVEEISLDTHQSGWVQIGRVEETEMQRDPMPTTFVESPIEDRVYHAGEMVTQYANMYQIVSTHPSSRASPSQPSASAPPFIRSPTYIDYASRPPSPPLHIERATQLPSPIHDTYLEYVSSPPAFMIPPRPVTPPTLSARLREEQAEDPSPPPTVTPRLYTWGTSRWAVPSASHYPPSPVPASPLAHRGVPPMAWVTPSTMVLPPSRVRG</sequence>
<dbReference type="OrthoDB" id="3265863at2759"/>
<keyword evidence="3" id="KW-1185">Reference proteome</keyword>
<evidence type="ECO:0000256" key="1">
    <source>
        <dbReference type="SAM" id="MobiDB-lite"/>
    </source>
</evidence>
<evidence type="ECO:0000313" key="2">
    <source>
        <dbReference type="EMBL" id="OCH91517.1"/>
    </source>
</evidence>
<organism evidence="2 3">
    <name type="scientific">Obba rivulosa</name>
    <dbReference type="NCBI Taxonomy" id="1052685"/>
    <lineage>
        <taxon>Eukaryota</taxon>
        <taxon>Fungi</taxon>
        <taxon>Dikarya</taxon>
        <taxon>Basidiomycota</taxon>
        <taxon>Agaricomycotina</taxon>
        <taxon>Agaricomycetes</taxon>
        <taxon>Polyporales</taxon>
        <taxon>Gelatoporiaceae</taxon>
        <taxon>Obba</taxon>
    </lineage>
</organism>
<dbReference type="AlphaFoldDB" id="A0A8E2B0K7"/>
<proteinExistence type="predicted"/>
<evidence type="ECO:0000313" key="3">
    <source>
        <dbReference type="Proteomes" id="UP000250043"/>
    </source>
</evidence>
<dbReference type="EMBL" id="KV722384">
    <property type="protein sequence ID" value="OCH91517.1"/>
    <property type="molecule type" value="Genomic_DNA"/>
</dbReference>
<dbReference type="Proteomes" id="UP000250043">
    <property type="component" value="Unassembled WGS sequence"/>
</dbReference>
<accession>A0A8E2B0K7</accession>
<protein>
    <submittedName>
        <fullName evidence="2">Uncharacterized protein</fullName>
    </submittedName>
</protein>
<name>A0A8E2B0K7_9APHY</name>
<reference evidence="2 3" key="1">
    <citation type="submission" date="2016-07" db="EMBL/GenBank/DDBJ databases">
        <title>Draft genome of the white-rot fungus Obba rivulosa 3A-2.</title>
        <authorList>
            <consortium name="DOE Joint Genome Institute"/>
            <person name="Miettinen O."/>
            <person name="Riley R."/>
            <person name="Acob R."/>
            <person name="Barry K."/>
            <person name="Cullen D."/>
            <person name="De Vries R."/>
            <person name="Hainaut M."/>
            <person name="Hatakka A."/>
            <person name="Henrissat B."/>
            <person name="Hilden K."/>
            <person name="Kuo R."/>
            <person name="Labutti K."/>
            <person name="Lipzen A."/>
            <person name="Makela M.R."/>
            <person name="Sandor L."/>
            <person name="Spatafora J.W."/>
            <person name="Grigoriev I.V."/>
            <person name="Hibbett D.S."/>
        </authorList>
    </citation>
    <scope>NUCLEOTIDE SEQUENCE [LARGE SCALE GENOMIC DNA]</scope>
    <source>
        <strain evidence="2 3">3A-2</strain>
    </source>
</reference>
<gene>
    <name evidence="2" type="ORF">OBBRIDRAFT_792229</name>
</gene>